<dbReference type="Gene3D" id="1.25.40.10">
    <property type="entry name" value="Tetratricopeptide repeat domain"/>
    <property type="match status" value="3"/>
</dbReference>
<dbReference type="SUPFAM" id="SSF47473">
    <property type="entry name" value="EF-hand"/>
    <property type="match status" value="2"/>
</dbReference>
<reference evidence="3 4" key="1">
    <citation type="journal article" date="2022" name="Nat. Plants">
        <title>Genomes of leafy and leafless Platanthera orchids illuminate the evolution of mycoheterotrophy.</title>
        <authorList>
            <person name="Li M.H."/>
            <person name="Liu K.W."/>
            <person name="Li Z."/>
            <person name="Lu H.C."/>
            <person name="Ye Q.L."/>
            <person name="Zhang D."/>
            <person name="Wang J.Y."/>
            <person name="Li Y.F."/>
            <person name="Zhong Z.M."/>
            <person name="Liu X."/>
            <person name="Yu X."/>
            <person name="Liu D.K."/>
            <person name="Tu X.D."/>
            <person name="Liu B."/>
            <person name="Hao Y."/>
            <person name="Liao X.Y."/>
            <person name="Jiang Y.T."/>
            <person name="Sun W.H."/>
            <person name="Chen J."/>
            <person name="Chen Y.Q."/>
            <person name="Ai Y."/>
            <person name="Zhai J.W."/>
            <person name="Wu S.S."/>
            <person name="Zhou Z."/>
            <person name="Hsiao Y.Y."/>
            <person name="Wu W.L."/>
            <person name="Chen Y.Y."/>
            <person name="Lin Y.F."/>
            <person name="Hsu J.L."/>
            <person name="Li C.Y."/>
            <person name="Wang Z.W."/>
            <person name="Zhao X."/>
            <person name="Zhong W.Y."/>
            <person name="Ma X.K."/>
            <person name="Ma L."/>
            <person name="Huang J."/>
            <person name="Chen G.Z."/>
            <person name="Huang M.Z."/>
            <person name="Huang L."/>
            <person name="Peng D.H."/>
            <person name="Luo Y.B."/>
            <person name="Zou S.Q."/>
            <person name="Chen S.P."/>
            <person name="Lan S."/>
            <person name="Tsai W.C."/>
            <person name="Van de Peer Y."/>
            <person name="Liu Z.J."/>
        </authorList>
    </citation>
    <scope>NUCLEOTIDE SEQUENCE [LARGE SCALE GENOMIC DNA]</scope>
    <source>
        <strain evidence="3">Lor287</strain>
    </source>
</reference>
<comment type="caution">
    <text evidence="3">The sequence shown here is derived from an EMBL/GenBank/DDBJ whole genome shotgun (WGS) entry which is preliminary data.</text>
</comment>
<dbReference type="PROSITE" id="PS50293">
    <property type="entry name" value="TPR_REGION"/>
    <property type="match status" value="1"/>
</dbReference>
<dbReference type="SMART" id="SM00028">
    <property type="entry name" value="TPR"/>
    <property type="match status" value="6"/>
</dbReference>
<dbReference type="InterPro" id="IPR011990">
    <property type="entry name" value="TPR-like_helical_dom_sf"/>
</dbReference>
<proteinExistence type="predicted"/>
<dbReference type="GO" id="GO:0005509">
    <property type="term" value="F:calcium ion binding"/>
    <property type="evidence" value="ECO:0007669"/>
    <property type="project" value="InterPro"/>
</dbReference>
<dbReference type="Gene3D" id="1.10.238.10">
    <property type="entry name" value="EF-hand"/>
    <property type="match status" value="2"/>
</dbReference>
<keyword evidence="1" id="KW-0802">TPR repeat</keyword>
<evidence type="ECO:0000313" key="3">
    <source>
        <dbReference type="EMBL" id="KAK8940484.1"/>
    </source>
</evidence>
<feature type="repeat" description="TPR" evidence="1">
    <location>
        <begin position="371"/>
        <end position="404"/>
    </location>
</feature>
<dbReference type="SMART" id="SM00054">
    <property type="entry name" value="EFh"/>
    <property type="match status" value="1"/>
</dbReference>
<feature type="repeat" description="TPR" evidence="1">
    <location>
        <begin position="405"/>
        <end position="438"/>
    </location>
</feature>
<dbReference type="Proteomes" id="UP001418222">
    <property type="component" value="Unassembled WGS sequence"/>
</dbReference>
<dbReference type="PANTHER" id="PTHR45081:SF1">
    <property type="entry name" value="EF HAND FAMILY PROTEIN, PUTATIVE, EXPRESSED-RELATED"/>
    <property type="match status" value="1"/>
</dbReference>
<keyword evidence="4" id="KW-1185">Reference proteome</keyword>
<dbReference type="InterPro" id="IPR002048">
    <property type="entry name" value="EF_hand_dom"/>
</dbReference>
<name>A0AAP0G6B8_9ASPA</name>
<gene>
    <name evidence="3" type="ORF">KSP39_PZI010239</name>
</gene>
<accession>A0AAP0G6B8</accession>
<dbReference type="InterPro" id="IPR019734">
    <property type="entry name" value="TPR_rpt"/>
</dbReference>
<evidence type="ECO:0000313" key="4">
    <source>
        <dbReference type="Proteomes" id="UP001418222"/>
    </source>
</evidence>
<feature type="domain" description="EF-hand" evidence="2">
    <location>
        <begin position="32"/>
        <end position="67"/>
    </location>
</feature>
<dbReference type="GO" id="GO:0005886">
    <property type="term" value="C:plasma membrane"/>
    <property type="evidence" value="ECO:0007669"/>
    <property type="project" value="TreeGrafter"/>
</dbReference>
<organism evidence="3 4">
    <name type="scientific">Platanthera zijinensis</name>
    <dbReference type="NCBI Taxonomy" id="2320716"/>
    <lineage>
        <taxon>Eukaryota</taxon>
        <taxon>Viridiplantae</taxon>
        <taxon>Streptophyta</taxon>
        <taxon>Embryophyta</taxon>
        <taxon>Tracheophyta</taxon>
        <taxon>Spermatophyta</taxon>
        <taxon>Magnoliopsida</taxon>
        <taxon>Liliopsida</taxon>
        <taxon>Asparagales</taxon>
        <taxon>Orchidaceae</taxon>
        <taxon>Orchidoideae</taxon>
        <taxon>Orchideae</taxon>
        <taxon>Orchidinae</taxon>
        <taxon>Platanthera</taxon>
    </lineage>
</organism>
<protein>
    <recommendedName>
        <fullName evidence="2">EF-hand domain-containing protein</fullName>
    </recommendedName>
</protein>
<dbReference type="AlphaFoldDB" id="A0AAP0G6B8"/>
<dbReference type="EMBL" id="JBBWWQ010000008">
    <property type="protein sequence ID" value="KAK8940484.1"/>
    <property type="molecule type" value="Genomic_DNA"/>
</dbReference>
<dbReference type="InterPro" id="IPR011992">
    <property type="entry name" value="EF-hand-dom_pair"/>
</dbReference>
<dbReference type="SUPFAM" id="SSF48452">
    <property type="entry name" value="TPR-like"/>
    <property type="match status" value="1"/>
</dbReference>
<dbReference type="PROSITE" id="PS50005">
    <property type="entry name" value="TPR"/>
    <property type="match status" value="3"/>
</dbReference>
<sequence length="803" mass="88572">MDAIAAGVPPFSDGRSLMIGGTSPTMTPTANLRSAKVRQIFNRFDANGDGGLNRDEMAALVVALNPRVKFSDEQVSSILDEVFRTYADSIVFPAGLTFPGLLRTYDDGAGDVDRDFDALSLTLPHSPSTSSNSTASISAGDESFFPTKGVLTFASTVTILDDLDILLKRLRSNQIQKSDSQNKNFDSFSEAEVELDWDESSSNYAVFVKDLAALRRRAGDAGPEEAFDAHMAVGHSLYEHHLFYEALCSFRLAVEVFPTDLRPHFRAGSALYSLGRRAEAKVEFLLALEASTAGNNQWADLLPQIHVNLGIALEGEGLVLNACDHYREAAILSPNHFRALKLLGSALFGAGELSAAEKALQEAVFLRPDYADAHCDLGSVLHAMGEDERAVQEFQKAIDLKPGHVDALYNLGGLFMDAGRFVRASEMYERVLVVCPHNWRAQLNKAVALLGAGEAKKAKKALKEALKLTQRTEVYHAISHLKVMEGRRKKKGGKAGELNKEGEFLVVEPSRFKSVGRKTTLREDLTNALQIRVFQRLTRLDRCDIEELKKTMNETDVPLSYSGGGGPAKSIRKAGLETILLKLLPFLRAETFQGSVKAINEKILSVLDSSGSGRVDLGMFFAAIAPICLGSTDRRKRIAFDSLLWRQTDGGNGELIRRIDAVAYMKLLKAVYIPRHGVGESTETRGESEFDASMISFGEFLEMFDNPKSGFGMLRALVKLETGDRIRRSQHTCSVCRYSIMGSRFMEARQQFNLCSHCYSEGKVPSAFRQDEYRFKEYGSEAEAMKDKCACFSLNSKGKKCDR</sequence>
<dbReference type="Pfam" id="PF13432">
    <property type="entry name" value="TPR_16"/>
    <property type="match status" value="2"/>
</dbReference>
<dbReference type="PROSITE" id="PS50222">
    <property type="entry name" value="EF_HAND_2"/>
    <property type="match status" value="1"/>
</dbReference>
<evidence type="ECO:0000256" key="1">
    <source>
        <dbReference type="PROSITE-ProRule" id="PRU00339"/>
    </source>
</evidence>
<feature type="repeat" description="TPR" evidence="1">
    <location>
        <begin position="337"/>
        <end position="370"/>
    </location>
</feature>
<dbReference type="PANTHER" id="PTHR45081">
    <property type="entry name" value="EF HAND FAMILY PROTEIN, PUTATIVE, EXPRESSED-RELATED"/>
    <property type="match status" value="1"/>
</dbReference>
<evidence type="ECO:0000259" key="2">
    <source>
        <dbReference type="PROSITE" id="PS50222"/>
    </source>
</evidence>